<dbReference type="SMART" id="SM00547">
    <property type="entry name" value="ZnF_RBZ"/>
    <property type="match status" value="2"/>
</dbReference>
<sequence>MSFSENGMKCPVCGYLNDPEDAECIACGSDMALSAESIAIEQRRSEEAMERYHLQQKELRRELGIDEPEEEPLVMAGGGEVPEPSEPSEASAVSLEMESIPSDFHSDAFLCPQCGFRNDTEALECGRCGVIFSKLKRAGGNGNGAVAGPSSPAGRGVLLDDLGESALDTGTGYTPYVPETKLESWSGAKATGQRVKEAWEDVDLSGRGETALKGLQGVGARMKSVPPKWYGLALGIVLLLVALPFAWKGGLFLKTEWEQRSRLKLEATLVDEFTRNHAAIGAEIRSLADGKKFKEARAALDRFDIEPLQAKTEPLERYLEEKETYARVLAVPAWKFETNYTLFTRLVALDPSSSFYKSKQDFYKKRFAGQCYDKALRLYQGRKNDAAQSAKAVALIDKAVGFYPQDRTFKELRSKLIHADLLYYKGNGSLQMALRDEGRGKAIHAKQRKITIWLRNTSDATLYINPDFFTLETRNGKSLKYNNVMETGFQGKLTPGAKTAGVLYFRTLAMPRALTFEHLVAGTIQREFP</sequence>
<keyword evidence="4" id="KW-0862">Zinc</keyword>
<reference evidence="7 8" key="1">
    <citation type="submission" date="2016-10" db="EMBL/GenBank/DDBJ databases">
        <authorList>
            <person name="de Groot N.N."/>
        </authorList>
    </citation>
    <scope>NUCLEOTIDE SEQUENCE [LARGE SCALE GENOMIC DNA]</scope>
    <source>
        <strain evidence="7 8">AA1</strain>
    </source>
</reference>
<gene>
    <name evidence="7" type="ORF">SAMN05216233_104167</name>
</gene>
<evidence type="ECO:0000313" key="7">
    <source>
        <dbReference type="EMBL" id="SCY13574.1"/>
    </source>
</evidence>
<feature type="domain" description="RanBP2-type" evidence="6">
    <location>
        <begin position="107"/>
        <end position="131"/>
    </location>
</feature>
<evidence type="ECO:0000259" key="6">
    <source>
        <dbReference type="SMART" id="SM00547"/>
    </source>
</evidence>
<dbReference type="Proteomes" id="UP000198870">
    <property type="component" value="Unassembled WGS sequence"/>
</dbReference>
<feature type="transmembrane region" description="Helical" evidence="5">
    <location>
        <begin position="229"/>
        <end position="247"/>
    </location>
</feature>
<keyword evidence="3" id="KW-0863">Zinc-finger</keyword>
<evidence type="ECO:0000256" key="2">
    <source>
        <dbReference type="ARBA" id="ARBA00022729"/>
    </source>
</evidence>
<name>A0A1G5DG81_9BACT</name>
<proteinExistence type="predicted"/>
<dbReference type="GO" id="GO:0008270">
    <property type="term" value="F:zinc ion binding"/>
    <property type="evidence" value="ECO:0007669"/>
    <property type="project" value="UniProtKB-KW"/>
</dbReference>
<evidence type="ECO:0000256" key="3">
    <source>
        <dbReference type="ARBA" id="ARBA00022771"/>
    </source>
</evidence>
<evidence type="ECO:0000313" key="8">
    <source>
        <dbReference type="Proteomes" id="UP000198870"/>
    </source>
</evidence>
<dbReference type="InterPro" id="IPR001876">
    <property type="entry name" value="Znf_RanBP2"/>
</dbReference>
<organism evidence="7 8">
    <name type="scientific">Desulfoluna spongiiphila</name>
    <dbReference type="NCBI Taxonomy" id="419481"/>
    <lineage>
        <taxon>Bacteria</taxon>
        <taxon>Pseudomonadati</taxon>
        <taxon>Thermodesulfobacteriota</taxon>
        <taxon>Desulfobacteria</taxon>
        <taxon>Desulfobacterales</taxon>
        <taxon>Desulfolunaceae</taxon>
        <taxon>Desulfoluna</taxon>
    </lineage>
</organism>
<accession>A0A1G5DG81</accession>
<dbReference type="EMBL" id="FMUX01000004">
    <property type="protein sequence ID" value="SCY13574.1"/>
    <property type="molecule type" value="Genomic_DNA"/>
</dbReference>
<dbReference type="Gene3D" id="2.60.40.1240">
    <property type="match status" value="1"/>
</dbReference>
<keyword evidence="5" id="KW-0472">Membrane</keyword>
<protein>
    <submittedName>
        <fullName evidence="7">Zn-finger protein</fullName>
    </submittedName>
</protein>
<dbReference type="InterPro" id="IPR029050">
    <property type="entry name" value="Immunoprotect_excell_Ig-like"/>
</dbReference>
<keyword evidence="5" id="KW-0812">Transmembrane</keyword>
<evidence type="ECO:0000256" key="5">
    <source>
        <dbReference type="SAM" id="Phobius"/>
    </source>
</evidence>
<keyword evidence="8" id="KW-1185">Reference proteome</keyword>
<evidence type="ECO:0000256" key="1">
    <source>
        <dbReference type="ARBA" id="ARBA00022723"/>
    </source>
</evidence>
<keyword evidence="5" id="KW-1133">Transmembrane helix</keyword>
<dbReference type="Pfam" id="PF00641">
    <property type="entry name" value="Zn_ribbon_RanBP"/>
    <property type="match status" value="1"/>
</dbReference>
<keyword evidence="2" id="KW-0732">Signal</keyword>
<evidence type="ECO:0000256" key="4">
    <source>
        <dbReference type="ARBA" id="ARBA00022833"/>
    </source>
</evidence>
<keyword evidence="1" id="KW-0479">Metal-binding</keyword>
<dbReference type="AlphaFoldDB" id="A0A1G5DG81"/>
<feature type="domain" description="RanBP2-type" evidence="6">
    <location>
        <begin position="6"/>
        <end position="30"/>
    </location>
</feature>